<dbReference type="RefSeq" id="XP_003578832.1">
    <property type="nucleotide sequence ID" value="XM_003578784.3"/>
</dbReference>
<organism evidence="9">
    <name type="scientific">Brachypodium distachyon</name>
    <name type="common">Purple false brome</name>
    <name type="synonym">Trachynia distachya</name>
    <dbReference type="NCBI Taxonomy" id="15368"/>
    <lineage>
        <taxon>Eukaryota</taxon>
        <taxon>Viridiplantae</taxon>
        <taxon>Streptophyta</taxon>
        <taxon>Embryophyta</taxon>
        <taxon>Tracheophyta</taxon>
        <taxon>Spermatophyta</taxon>
        <taxon>Magnoliopsida</taxon>
        <taxon>Liliopsida</taxon>
        <taxon>Poales</taxon>
        <taxon>Poaceae</taxon>
        <taxon>BOP clade</taxon>
        <taxon>Pooideae</taxon>
        <taxon>Stipodae</taxon>
        <taxon>Brachypodieae</taxon>
        <taxon>Brachypodium</taxon>
    </lineage>
</organism>
<dbReference type="EMBL" id="CM000883">
    <property type="protein sequence ID" value="KQJ92001.1"/>
    <property type="molecule type" value="Genomic_DNA"/>
</dbReference>
<comment type="subcellular location">
    <subcellularLocation>
        <location evidence="1">Secreted</location>
    </subcellularLocation>
</comment>
<dbReference type="SMART" id="SM00837">
    <property type="entry name" value="DPBB_1"/>
    <property type="match status" value="1"/>
</dbReference>
<dbReference type="PANTHER" id="PTHR31692">
    <property type="entry name" value="EXPANSIN-B3"/>
    <property type="match status" value="1"/>
</dbReference>
<accession>I1ITW6</accession>
<dbReference type="OrthoDB" id="406505at2759"/>
<feature type="domain" description="Expansin-like EG45" evidence="6">
    <location>
        <begin position="61"/>
        <end position="171"/>
    </location>
</feature>
<dbReference type="Gene3D" id="2.60.40.760">
    <property type="entry name" value="Expansin, cellulose-binding-like domain"/>
    <property type="match status" value="1"/>
</dbReference>
<dbReference type="SUPFAM" id="SSF49590">
    <property type="entry name" value="PHL pollen allergen"/>
    <property type="match status" value="1"/>
</dbReference>
<dbReference type="KEGG" id="bdi:100822692"/>
<dbReference type="InterPro" id="IPR005795">
    <property type="entry name" value="LolPI"/>
</dbReference>
<evidence type="ECO:0000313" key="10">
    <source>
        <dbReference type="Proteomes" id="UP000008810"/>
    </source>
</evidence>
<reference evidence="8 9" key="1">
    <citation type="journal article" date="2010" name="Nature">
        <title>Genome sequencing and analysis of the model grass Brachypodium distachyon.</title>
        <authorList>
            <consortium name="International Brachypodium Initiative"/>
        </authorList>
    </citation>
    <scope>NUCLEOTIDE SEQUENCE [LARGE SCALE GENOMIC DNA]</scope>
    <source>
        <strain evidence="8">Bd21</strain>
        <strain evidence="9">cv. Bd21</strain>
    </source>
</reference>
<evidence type="ECO:0000256" key="1">
    <source>
        <dbReference type="ARBA" id="ARBA00004613"/>
    </source>
</evidence>
<keyword evidence="3" id="KW-0964">Secreted</keyword>
<dbReference type="InterPro" id="IPR036749">
    <property type="entry name" value="Expansin_CBD_sf"/>
</dbReference>
<dbReference type="Gene3D" id="2.40.40.10">
    <property type="entry name" value="RlpA-like domain"/>
    <property type="match status" value="1"/>
</dbReference>
<evidence type="ECO:0000313" key="8">
    <source>
        <dbReference type="EMBL" id="KQJ92001.1"/>
    </source>
</evidence>
<dbReference type="InterPro" id="IPR007112">
    <property type="entry name" value="Expansin/allergen_DPBB_dom"/>
</dbReference>
<dbReference type="OMA" id="CQVKAAH"/>
<dbReference type="InterPro" id="IPR007118">
    <property type="entry name" value="Expan_Lol_pI"/>
</dbReference>
<keyword evidence="4 5" id="KW-0732">Signal</keyword>
<comment type="similarity">
    <text evidence="2">Belongs to the expansin family. Expansin B subfamily.</text>
</comment>
<dbReference type="AlphaFoldDB" id="I1ITW6"/>
<evidence type="ECO:0000256" key="2">
    <source>
        <dbReference type="ARBA" id="ARBA00005650"/>
    </source>
</evidence>
<protein>
    <submittedName>
        <fullName evidence="8 9">Uncharacterized protein</fullName>
    </submittedName>
</protein>
<feature type="domain" description="Expansin-like CBD" evidence="7">
    <location>
        <begin position="184"/>
        <end position="266"/>
    </location>
</feature>
<dbReference type="GO" id="GO:0005576">
    <property type="term" value="C:extracellular region"/>
    <property type="evidence" value="ECO:0007669"/>
    <property type="project" value="UniProtKB-SubCell"/>
</dbReference>
<feature type="chain" id="PRO_5014095520" evidence="5">
    <location>
        <begin position="34"/>
        <end position="270"/>
    </location>
</feature>
<dbReference type="InterPro" id="IPR007117">
    <property type="entry name" value="Expansin_CBD"/>
</dbReference>
<dbReference type="InterPro" id="IPR009009">
    <property type="entry name" value="RlpA-like_DPBB"/>
</dbReference>
<dbReference type="GeneID" id="100822692"/>
<evidence type="ECO:0000256" key="5">
    <source>
        <dbReference type="SAM" id="SignalP"/>
    </source>
</evidence>
<dbReference type="Pfam" id="PF03330">
    <property type="entry name" value="DPBB_1"/>
    <property type="match status" value="1"/>
</dbReference>
<dbReference type="PRINTS" id="PR01225">
    <property type="entry name" value="EXPANSNFAMLY"/>
</dbReference>
<proteinExistence type="inferred from homology"/>
<dbReference type="CDD" id="cd22275">
    <property type="entry name" value="DPBB_EXPB_N"/>
    <property type="match status" value="1"/>
</dbReference>
<dbReference type="SUPFAM" id="SSF50685">
    <property type="entry name" value="Barwin-like endoglucanases"/>
    <property type="match status" value="1"/>
</dbReference>
<evidence type="ECO:0000256" key="3">
    <source>
        <dbReference type="ARBA" id="ARBA00022525"/>
    </source>
</evidence>
<reference evidence="8" key="2">
    <citation type="submission" date="2017-06" db="EMBL/GenBank/DDBJ databases">
        <title>WGS assembly of Brachypodium distachyon.</title>
        <authorList>
            <consortium name="The International Brachypodium Initiative"/>
            <person name="Lucas S."/>
            <person name="Harmon-Smith M."/>
            <person name="Lail K."/>
            <person name="Tice H."/>
            <person name="Grimwood J."/>
            <person name="Bruce D."/>
            <person name="Barry K."/>
            <person name="Shu S."/>
            <person name="Lindquist E."/>
            <person name="Wang M."/>
            <person name="Pitluck S."/>
            <person name="Vogel J.P."/>
            <person name="Garvin D.F."/>
            <person name="Mockler T.C."/>
            <person name="Schmutz J."/>
            <person name="Rokhsar D."/>
            <person name="Bevan M.W."/>
        </authorList>
    </citation>
    <scope>NUCLEOTIDE SEQUENCE</scope>
    <source>
        <strain evidence="8">Bd21</strain>
    </source>
</reference>
<evidence type="ECO:0000259" key="7">
    <source>
        <dbReference type="PROSITE" id="PS50843"/>
    </source>
</evidence>
<gene>
    <name evidence="9" type="primary">LOC100822692</name>
    <name evidence="8" type="ORF">BRADI_4g41110v3</name>
</gene>
<name>I1ITW6_BRADI</name>
<dbReference type="PRINTS" id="PR00829">
    <property type="entry name" value="LOLP1ALLERGN"/>
</dbReference>
<reference evidence="9" key="3">
    <citation type="submission" date="2018-08" db="UniProtKB">
        <authorList>
            <consortium name="EnsemblPlants"/>
        </authorList>
    </citation>
    <scope>IDENTIFICATION</scope>
    <source>
        <strain evidence="9">cv. Bd21</strain>
    </source>
</reference>
<dbReference type="Gramene" id="KQJ92001">
    <property type="protein sequence ID" value="KQJ92001"/>
    <property type="gene ID" value="BRADI_4g41110v3"/>
</dbReference>
<dbReference type="PANTHER" id="PTHR31692:SF60">
    <property type="entry name" value="GENOME ASSEMBLY, CHROMOSOME: II"/>
    <property type="match status" value="1"/>
</dbReference>
<dbReference type="EnsemblPlants" id="KQJ92001">
    <property type="protein sequence ID" value="KQJ92001"/>
    <property type="gene ID" value="BRADI_4g41110v3"/>
</dbReference>
<dbReference type="InterPro" id="IPR036908">
    <property type="entry name" value="RlpA-like_sf"/>
</dbReference>
<dbReference type="HOGENOM" id="CLU_027462_1_2_1"/>
<feature type="signal peptide" evidence="5">
    <location>
        <begin position="1"/>
        <end position="33"/>
    </location>
</feature>
<dbReference type="eggNOG" id="ENOG502S9SU">
    <property type="taxonomic scope" value="Eukaryota"/>
</dbReference>
<evidence type="ECO:0000256" key="4">
    <source>
        <dbReference type="ARBA" id="ARBA00022729"/>
    </source>
</evidence>
<dbReference type="Proteomes" id="UP000008810">
    <property type="component" value="Chromosome 4"/>
</dbReference>
<dbReference type="PROSITE" id="PS50842">
    <property type="entry name" value="EXPANSIN_EG45"/>
    <property type="match status" value="1"/>
</dbReference>
<evidence type="ECO:0000259" key="6">
    <source>
        <dbReference type="PROSITE" id="PS50842"/>
    </source>
</evidence>
<sequence>MGSSFVFAAPAVVACSLLLLCNCGAPSPSAVQAEELRREVHGWADARATWYGPPGGAGTDGGACGYQGDVEQPPFSAMITAGGPSIFQSGQGCGACYQVKCTGNAACSGRPVTVVVTDECPDGTCLSERFHFDLGGRAFGAMAKPGLAEALRHAGNIKVQFNRVACNWKGVDMAFKVDVGSNPYYLAVLVEDESGDGDLSAVDLRQHGGSGGGWAPMQRSWGAVWKYNGGPLQGPMSIRLTSGSGRKLVAADVIPAGWQPGRTYRSVVNY</sequence>
<dbReference type="Pfam" id="PF01357">
    <property type="entry name" value="Expansin_C"/>
    <property type="match status" value="1"/>
</dbReference>
<dbReference type="PROSITE" id="PS50843">
    <property type="entry name" value="EXPANSIN_CBD"/>
    <property type="match status" value="1"/>
</dbReference>
<evidence type="ECO:0000313" key="9">
    <source>
        <dbReference type="EnsemblPlants" id="KQJ92001"/>
    </source>
</evidence>
<keyword evidence="10" id="KW-1185">Reference proteome</keyword>